<sequence length="813" mass="89045">MDVPPPPYTETDIYSHSGRSPNSQPGSNDDAASVTESSTHSTIIYTPPETPRESHHSFSGGSDHHTTVSAHSYFESRPTFNQAPGQDLIASLAVSETSSPDDFPFPAWARERDTTEQDWHTFLNYLLPDHAARANSHVVDRKLQAQEDAQSPKSERSVAEAQLGQIKSSSDLHSQPAHNVDAIIREWNDGFFNPRGVTICRQTPFPATTSRTPAGEHFPAAESQPQPQPQEQNARSRWNPFRSFDVNNRGVRLGGLTIDGDRVSFGNSFEVDRNGVRWNGHNFEPGHPDQDPRGGFPAGPGPFGGFHHGRVFGNPERGRGRGGRGGRWWNTDHDHDHQEGRCRSHSASSSSSSSSASSRSCRSDSSIGSLPDWDDLKDTQLPVTKQSVSAWLAHPEQPVTKEMLKSVRSSIKAAKNAPPPADDPAWELNKKALRQEVKAMLARFNELKREQKRALRAVRKEKRQQKRALRRGRRAESKHHARALRENERELKRLAREQGRPFGRGSRIPNPPQQPNIHIPSPPPVPNIHVPSPPPIPNIPNIPRVPRAPDIPAIPNHHQPTGPLGIFGGPGPFGGPGFFGGGGGPFSNRRAPWERDVERARQQAEQARSHAHAQAAAARAAALSQADAARAHARAQAGTARAASQSQVDVARAHALAQADTARARAEAAVAAWTRSSCARGRPDSSSSSAWGQGHDQTHPHPPFVPPFVPPSATATADPLDHKYAQADELEAQLARKAESLRALRAAAEREGIEAARRGDGDVKGGKEQTRAQREAEALEAEMDGLGREVERLRLEADEEMARNLEKEERGWK</sequence>
<accession>A0ACB9YYN2</accession>
<protein>
    <submittedName>
        <fullName evidence="1">Uncharacterized protein</fullName>
    </submittedName>
</protein>
<name>A0ACB9YYN2_9PEZI</name>
<reference evidence="1 2" key="1">
    <citation type="journal article" date="2022" name="New Phytol.">
        <title>Ecological generalism drives hyperdiversity of secondary metabolite gene clusters in xylarialean endophytes.</title>
        <authorList>
            <person name="Franco M.E.E."/>
            <person name="Wisecaver J.H."/>
            <person name="Arnold A.E."/>
            <person name="Ju Y.M."/>
            <person name="Slot J.C."/>
            <person name="Ahrendt S."/>
            <person name="Moore L.P."/>
            <person name="Eastman K.E."/>
            <person name="Scott K."/>
            <person name="Konkel Z."/>
            <person name="Mondo S.J."/>
            <person name="Kuo A."/>
            <person name="Hayes R.D."/>
            <person name="Haridas S."/>
            <person name="Andreopoulos B."/>
            <person name="Riley R."/>
            <person name="LaButti K."/>
            <person name="Pangilinan J."/>
            <person name="Lipzen A."/>
            <person name="Amirebrahimi M."/>
            <person name="Yan J."/>
            <person name="Adam C."/>
            <person name="Keymanesh K."/>
            <person name="Ng V."/>
            <person name="Louie K."/>
            <person name="Northen T."/>
            <person name="Drula E."/>
            <person name="Henrissat B."/>
            <person name="Hsieh H.M."/>
            <person name="Youens-Clark K."/>
            <person name="Lutzoni F."/>
            <person name="Miadlikowska J."/>
            <person name="Eastwood D.C."/>
            <person name="Hamelin R.C."/>
            <person name="Grigoriev I.V."/>
            <person name="U'Ren J.M."/>
        </authorList>
    </citation>
    <scope>NUCLEOTIDE SEQUENCE [LARGE SCALE GENOMIC DNA]</scope>
    <source>
        <strain evidence="1 2">CBS 119005</strain>
    </source>
</reference>
<organism evidence="1 2">
    <name type="scientific">Hypoxylon rubiginosum</name>
    <dbReference type="NCBI Taxonomy" id="110542"/>
    <lineage>
        <taxon>Eukaryota</taxon>
        <taxon>Fungi</taxon>
        <taxon>Dikarya</taxon>
        <taxon>Ascomycota</taxon>
        <taxon>Pezizomycotina</taxon>
        <taxon>Sordariomycetes</taxon>
        <taxon>Xylariomycetidae</taxon>
        <taxon>Xylariales</taxon>
        <taxon>Hypoxylaceae</taxon>
        <taxon>Hypoxylon</taxon>
    </lineage>
</organism>
<keyword evidence="2" id="KW-1185">Reference proteome</keyword>
<evidence type="ECO:0000313" key="1">
    <source>
        <dbReference type="EMBL" id="KAI4864333.1"/>
    </source>
</evidence>
<evidence type="ECO:0000313" key="2">
    <source>
        <dbReference type="Proteomes" id="UP001497700"/>
    </source>
</evidence>
<gene>
    <name evidence="1" type="ORF">F4820DRAFT_338828</name>
</gene>
<dbReference type="Proteomes" id="UP001497700">
    <property type="component" value="Unassembled WGS sequence"/>
</dbReference>
<comment type="caution">
    <text evidence="1">The sequence shown here is derived from an EMBL/GenBank/DDBJ whole genome shotgun (WGS) entry which is preliminary data.</text>
</comment>
<proteinExistence type="predicted"/>
<dbReference type="EMBL" id="MU393488">
    <property type="protein sequence ID" value="KAI4864333.1"/>
    <property type="molecule type" value="Genomic_DNA"/>
</dbReference>